<organism evidence="2">
    <name type="scientific">Camponotus floridanus</name>
    <name type="common">Florida carpenter ant</name>
    <dbReference type="NCBI Taxonomy" id="104421"/>
    <lineage>
        <taxon>Eukaryota</taxon>
        <taxon>Metazoa</taxon>
        <taxon>Ecdysozoa</taxon>
        <taxon>Arthropoda</taxon>
        <taxon>Hexapoda</taxon>
        <taxon>Insecta</taxon>
        <taxon>Pterygota</taxon>
        <taxon>Neoptera</taxon>
        <taxon>Endopterygota</taxon>
        <taxon>Hymenoptera</taxon>
        <taxon>Apocrita</taxon>
        <taxon>Aculeata</taxon>
        <taxon>Formicoidea</taxon>
        <taxon>Formicidae</taxon>
        <taxon>Formicinae</taxon>
        <taxon>Camponotus</taxon>
    </lineage>
</organism>
<proteinExistence type="predicted"/>
<reference evidence="1 2" key="1">
    <citation type="journal article" date="2010" name="Science">
        <title>Genomic comparison of the ants Camponotus floridanus and Harpegnathos saltator.</title>
        <authorList>
            <person name="Bonasio R."/>
            <person name="Zhang G."/>
            <person name="Ye C."/>
            <person name="Mutti N.S."/>
            <person name="Fang X."/>
            <person name="Qin N."/>
            <person name="Donahue G."/>
            <person name="Yang P."/>
            <person name="Li Q."/>
            <person name="Li C."/>
            <person name="Zhang P."/>
            <person name="Huang Z."/>
            <person name="Berger S.L."/>
            <person name="Reinberg D."/>
            <person name="Wang J."/>
            <person name="Liebig J."/>
        </authorList>
    </citation>
    <scope>NUCLEOTIDE SEQUENCE [LARGE SCALE GENOMIC DNA]</scope>
    <source>
        <strain evidence="2">C129</strain>
    </source>
</reference>
<dbReference type="Proteomes" id="UP000000311">
    <property type="component" value="Unassembled WGS sequence"/>
</dbReference>
<feature type="non-terminal residue" evidence="1">
    <location>
        <position position="1"/>
    </location>
</feature>
<protein>
    <submittedName>
        <fullName evidence="1">Uncharacterized protein</fullName>
    </submittedName>
</protein>
<feature type="non-terminal residue" evidence="1">
    <location>
        <position position="199"/>
    </location>
</feature>
<dbReference type="OMA" id="FEITIHF"/>
<evidence type="ECO:0000313" key="1">
    <source>
        <dbReference type="EMBL" id="EFN66069.1"/>
    </source>
</evidence>
<dbReference type="AlphaFoldDB" id="E2AKH0"/>
<dbReference type="EMBL" id="GL440271">
    <property type="protein sequence ID" value="EFN66069.1"/>
    <property type="molecule type" value="Genomic_DNA"/>
</dbReference>
<sequence length="199" mass="22987">VTSQITQLTPLKLKEPFEITIHFKLVLTMADGKVWNALTDTSSMTCYICKVKPNDLKKFDRSNHQINESVLSITVREWRIVGKLKEEFGKRKQYIQEQLHQRLGIIVDVPKQGCGNTNDGNTARRFFKDPTLLSEIIGVNENLIYRFSILLKVISLGLEIDSTKFGKYCQETAELHRKLYEWYPLPPSIHKLLDHGEVI</sequence>
<keyword evidence="2" id="KW-1185">Reference proteome</keyword>
<gene>
    <name evidence="1" type="ORF">EAG_02325</name>
</gene>
<name>E2AKH0_CAMFO</name>
<dbReference type="InParanoid" id="E2AKH0"/>
<accession>E2AKH0</accession>
<evidence type="ECO:0000313" key="2">
    <source>
        <dbReference type="Proteomes" id="UP000000311"/>
    </source>
</evidence>